<keyword evidence="3" id="KW-0012">Acyltransferase</keyword>
<gene>
    <name evidence="3" type="ORF">FAZ98_03170</name>
</gene>
<keyword evidence="4" id="KW-1185">Reference proteome</keyword>
<dbReference type="InterPro" id="IPR050879">
    <property type="entry name" value="Acyltransferase_3"/>
</dbReference>
<feature type="transmembrane region" description="Helical" evidence="1">
    <location>
        <begin position="216"/>
        <end position="231"/>
    </location>
</feature>
<dbReference type="GO" id="GO:0000271">
    <property type="term" value="P:polysaccharide biosynthetic process"/>
    <property type="evidence" value="ECO:0007669"/>
    <property type="project" value="TreeGrafter"/>
</dbReference>
<proteinExistence type="predicted"/>
<dbReference type="OrthoDB" id="9814807at2"/>
<evidence type="ECO:0000313" key="4">
    <source>
        <dbReference type="Proteomes" id="UP000433577"/>
    </source>
</evidence>
<feature type="transmembrane region" description="Helical" evidence="1">
    <location>
        <begin position="237"/>
        <end position="252"/>
    </location>
</feature>
<reference evidence="3 4" key="1">
    <citation type="submission" date="2019-12" db="EMBL/GenBank/DDBJ databases">
        <title>Paraburkholderia acidiphila 7Q-K02 sp. nov and Paraburkholderia acidisoli DHF22 sp. nov., two strains isolated from forest soil.</title>
        <authorList>
            <person name="Gao Z."/>
            <person name="Qiu L."/>
        </authorList>
    </citation>
    <scope>NUCLEOTIDE SEQUENCE [LARGE SCALE GENOMIC DNA]</scope>
    <source>
        <strain evidence="3 4">DHF22</strain>
    </source>
</reference>
<sequence>MPLAGFPGLVLPTLIVTALLFLIAKVIDRRSSFYRQQVDEELSATRFHSIDGLRGFLAIAVMYHHAVITYFYYATGRWDVPPSRLGTLLGQGAVAMFFMVTALLFWTRALKAQGRMDLRRFFWSRITRMVPMYVVSSGALIVTALALTHFRLNYPLMQLFRDITSWLLFTLPGQPDVNGMVNTKYINTVYWSLVYEWDFYLLFPLMMFFANRRGSWILFVVSALLIAWHSVNNVEWYFLYGALTATLLFQFPQIKNVLRGVVGSLLIVVMSAAILHETPTAYDPRYAPLFFGIFLVVASGNSFFGILTSRAARVLGMISYSVYLTHNYLLYLTFRLVNHFRDVQTLPVHVFWVITGSVAVVVIGLSAVTYRFVEYPFLKMRVPGERTESASPAAMSGSAR</sequence>
<feature type="transmembrane region" description="Helical" evidence="1">
    <location>
        <begin position="6"/>
        <end position="27"/>
    </location>
</feature>
<keyword evidence="1" id="KW-0812">Transmembrane</keyword>
<dbReference type="PANTHER" id="PTHR23028">
    <property type="entry name" value="ACETYLTRANSFERASE"/>
    <property type="match status" value="1"/>
</dbReference>
<name>A0A7Z2JF62_9BURK</name>
<feature type="transmembrane region" description="Helical" evidence="1">
    <location>
        <begin position="287"/>
        <end position="307"/>
    </location>
</feature>
<feature type="transmembrane region" description="Helical" evidence="1">
    <location>
        <begin position="189"/>
        <end position="209"/>
    </location>
</feature>
<feature type="transmembrane region" description="Helical" evidence="1">
    <location>
        <begin position="257"/>
        <end position="275"/>
    </location>
</feature>
<feature type="domain" description="Acyltransferase 3" evidence="2">
    <location>
        <begin position="48"/>
        <end position="363"/>
    </location>
</feature>
<protein>
    <submittedName>
        <fullName evidence="3">Acyltransferase family protein</fullName>
    </submittedName>
</protein>
<feature type="transmembrane region" description="Helical" evidence="1">
    <location>
        <begin position="85"/>
        <end position="109"/>
    </location>
</feature>
<organism evidence="3 4">
    <name type="scientific">Paraburkholderia acidisoli</name>
    <dbReference type="NCBI Taxonomy" id="2571748"/>
    <lineage>
        <taxon>Bacteria</taxon>
        <taxon>Pseudomonadati</taxon>
        <taxon>Pseudomonadota</taxon>
        <taxon>Betaproteobacteria</taxon>
        <taxon>Burkholderiales</taxon>
        <taxon>Burkholderiaceae</taxon>
        <taxon>Paraburkholderia</taxon>
    </lineage>
</organism>
<dbReference type="Pfam" id="PF01757">
    <property type="entry name" value="Acyl_transf_3"/>
    <property type="match status" value="1"/>
</dbReference>
<evidence type="ECO:0000259" key="2">
    <source>
        <dbReference type="Pfam" id="PF01757"/>
    </source>
</evidence>
<feature type="transmembrane region" description="Helical" evidence="1">
    <location>
        <begin position="351"/>
        <end position="373"/>
    </location>
</feature>
<feature type="transmembrane region" description="Helical" evidence="1">
    <location>
        <begin position="314"/>
        <end position="331"/>
    </location>
</feature>
<keyword evidence="3" id="KW-0808">Transferase</keyword>
<accession>A0A7Z2JF62</accession>
<dbReference type="EMBL" id="CP046913">
    <property type="protein sequence ID" value="QGZ60815.1"/>
    <property type="molecule type" value="Genomic_DNA"/>
</dbReference>
<dbReference type="InterPro" id="IPR002656">
    <property type="entry name" value="Acyl_transf_3_dom"/>
</dbReference>
<dbReference type="GO" id="GO:0016747">
    <property type="term" value="F:acyltransferase activity, transferring groups other than amino-acyl groups"/>
    <property type="evidence" value="ECO:0007669"/>
    <property type="project" value="InterPro"/>
</dbReference>
<dbReference type="KEGG" id="pacs:FAZ98_03170"/>
<feature type="transmembrane region" description="Helical" evidence="1">
    <location>
        <begin position="130"/>
        <end position="150"/>
    </location>
</feature>
<evidence type="ECO:0000256" key="1">
    <source>
        <dbReference type="SAM" id="Phobius"/>
    </source>
</evidence>
<feature type="transmembrane region" description="Helical" evidence="1">
    <location>
        <begin position="55"/>
        <end position="73"/>
    </location>
</feature>
<keyword evidence="1" id="KW-0472">Membrane</keyword>
<dbReference type="Proteomes" id="UP000433577">
    <property type="component" value="Chromosome 1"/>
</dbReference>
<dbReference type="PANTHER" id="PTHR23028:SF53">
    <property type="entry name" value="ACYL_TRANSF_3 DOMAIN-CONTAINING PROTEIN"/>
    <property type="match status" value="1"/>
</dbReference>
<keyword evidence="1" id="KW-1133">Transmembrane helix</keyword>
<dbReference type="GO" id="GO:0016020">
    <property type="term" value="C:membrane"/>
    <property type="evidence" value="ECO:0007669"/>
    <property type="project" value="TreeGrafter"/>
</dbReference>
<evidence type="ECO:0000313" key="3">
    <source>
        <dbReference type="EMBL" id="QGZ60815.1"/>
    </source>
</evidence>
<dbReference type="AlphaFoldDB" id="A0A7Z2JF62"/>
<dbReference type="RefSeq" id="WP_158948701.1">
    <property type="nucleotide sequence ID" value="NZ_CP046913.1"/>
</dbReference>